<keyword evidence="5" id="KW-0539">Nucleus</keyword>
<dbReference type="InterPro" id="IPR020094">
    <property type="entry name" value="TruA/RsuA/RluB/E/F_N"/>
</dbReference>
<evidence type="ECO:0000256" key="4">
    <source>
        <dbReference type="ARBA" id="ARBA00023235"/>
    </source>
</evidence>
<dbReference type="PANTHER" id="PTHR11142:SF5">
    <property type="entry name" value="TRNA PSEUDOURIDINE(38_39) SYNTHASE"/>
    <property type="match status" value="1"/>
</dbReference>
<dbReference type="GeneID" id="30991303"/>
<keyword evidence="3" id="KW-0819">tRNA processing</keyword>
<evidence type="ECO:0000256" key="5">
    <source>
        <dbReference type="ARBA" id="ARBA00023242"/>
    </source>
</evidence>
<dbReference type="PANTHER" id="PTHR11142">
    <property type="entry name" value="PSEUDOURIDYLATE SYNTHASE"/>
    <property type="match status" value="1"/>
</dbReference>
<keyword evidence="4" id="KW-0413">Isomerase</keyword>
<dbReference type="NCBIfam" id="TIGR00071">
    <property type="entry name" value="hisT_truA"/>
    <property type="match status" value="1"/>
</dbReference>
<keyword evidence="8" id="KW-1185">Reference proteome</keyword>
<evidence type="ECO:0000256" key="2">
    <source>
        <dbReference type="ARBA" id="ARBA00009375"/>
    </source>
</evidence>
<comment type="subcellular location">
    <subcellularLocation>
        <location evidence="1">Nucleus</location>
    </subcellularLocation>
</comment>
<dbReference type="InterPro" id="IPR020097">
    <property type="entry name" value="PsdUridine_synth_TruA_a/b_dom"/>
</dbReference>
<evidence type="ECO:0000313" key="7">
    <source>
        <dbReference type="EMBL" id="ODV72275.1"/>
    </source>
</evidence>
<organism evidence="7 8">
    <name type="scientific">Cyberlindnera jadinii (strain ATCC 18201 / CBS 1600 / BCRC 20928 / JCM 3617 / NBRC 0987 / NRRL Y-1542)</name>
    <name type="common">Torula yeast</name>
    <name type="synonym">Candida utilis</name>
    <dbReference type="NCBI Taxonomy" id="983966"/>
    <lineage>
        <taxon>Eukaryota</taxon>
        <taxon>Fungi</taxon>
        <taxon>Dikarya</taxon>
        <taxon>Ascomycota</taxon>
        <taxon>Saccharomycotina</taxon>
        <taxon>Saccharomycetes</taxon>
        <taxon>Phaffomycetales</taxon>
        <taxon>Phaffomycetaceae</taxon>
        <taxon>Cyberlindnera</taxon>
    </lineage>
</organism>
<dbReference type="GO" id="GO:0005634">
    <property type="term" value="C:nucleus"/>
    <property type="evidence" value="ECO:0007669"/>
    <property type="project" value="UniProtKB-SubCell"/>
</dbReference>
<dbReference type="CDD" id="cd02569">
    <property type="entry name" value="PseudoU_synth_ScPus3"/>
    <property type="match status" value="1"/>
</dbReference>
<dbReference type="GO" id="GO:0031119">
    <property type="term" value="P:tRNA pseudouridine synthesis"/>
    <property type="evidence" value="ECO:0007669"/>
    <property type="project" value="TreeGrafter"/>
</dbReference>
<proteinExistence type="inferred from homology"/>
<dbReference type="Gene3D" id="3.30.70.660">
    <property type="entry name" value="Pseudouridine synthase I, catalytic domain, C-terminal subdomain"/>
    <property type="match status" value="1"/>
</dbReference>
<evidence type="ECO:0000313" key="8">
    <source>
        <dbReference type="Proteomes" id="UP000094389"/>
    </source>
</evidence>
<dbReference type="GO" id="GO:0003723">
    <property type="term" value="F:RNA binding"/>
    <property type="evidence" value="ECO:0007669"/>
    <property type="project" value="InterPro"/>
</dbReference>
<evidence type="ECO:0000256" key="1">
    <source>
        <dbReference type="ARBA" id="ARBA00004123"/>
    </source>
</evidence>
<dbReference type="GO" id="GO:0009982">
    <property type="term" value="F:pseudouridine synthase activity"/>
    <property type="evidence" value="ECO:0007669"/>
    <property type="project" value="InterPro"/>
</dbReference>
<sequence>MGSKYVDWTREALIERIVQLEKTIQQSGSSAPKFHKQKSKGQRPIDFSKYSTRKIALRFSYLGWNYNGLAVQKDPTPLPTVEGVILQALEQCRLISDASNPQGCEFSRCGRTDRGVSAMNQVISLRVRSNLTQEEQGVKSNDPREIDYLNILNCLLPKDIKIHSICLRPVEGFDARFSCISRHYKYIFHGERLDIAKMEEAAHHYVGEHDFRNFCKLDGSKQITNYKRTMLQSRILELNNGFYCFDLEGSAFLWHQVRNMVAVLFLVGQGLESPGVVRELLDVSHTFPTKPVFEMASDLPLVLYDCKFPEMEWIEAIEGTKNDRTNTTIYSNWLELQIRSQISTMMLEKFRAESKHSNNAIRINLGDGKGRVMAQYVPLDKRELHESYEVINERFNNKKQRTK</sequence>
<dbReference type="HAMAP" id="MF_00171">
    <property type="entry name" value="TruA"/>
    <property type="match status" value="1"/>
</dbReference>
<feature type="domain" description="Pseudouridine synthase I TruA alpha/beta" evidence="6">
    <location>
        <begin position="201"/>
        <end position="309"/>
    </location>
</feature>
<protein>
    <submittedName>
        <fullName evidence="7">tRNA pseudouridine synthase</fullName>
    </submittedName>
</protein>
<dbReference type="EMBL" id="KV453935">
    <property type="protein sequence ID" value="ODV72275.1"/>
    <property type="molecule type" value="Genomic_DNA"/>
</dbReference>
<dbReference type="GO" id="GO:0005737">
    <property type="term" value="C:cytoplasm"/>
    <property type="evidence" value="ECO:0007669"/>
    <property type="project" value="TreeGrafter"/>
</dbReference>
<evidence type="ECO:0000259" key="6">
    <source>
        <dbReference type="Pfam" id="PF01416"/>
    </source>
</evidence>
<dbReference type="InterPro" id="IPR020103">
    <property type="entry name" value="PsdUridine_synth_cat_dom_sf"/>
</dbReference>
<dbReference type="Gene3D" id="3.30.70.580">
    <property type="entry name" value="Pseudouridine synthase I, catalytic domain, N-terminal subdomain"/>
    <property type="match status" value="1"/>
</dbReference>
<dbReference type="RefSeq" id="XP_020069314.1">
    <property type="nucleotide sequence ID" value="XM_020216907.1"/>
</dbReference>
<dbReference type="InterPro" id="IPR020095">
    <property type="entry name" value="PsdUridine_synth_TruA_C"/>
</dbReference>
<dbReference type="FunFam" id="3.30.70.660:FF:000012">
    <property type="entry name" value="tRNA pseudouridine synthase"/>
    <property type="match status" value="1"/>
</dbReference>
<dbReference type="SUPFAM" id="SSF55120">
    <property type="entry name" value="Pseudouridine synthase"/>
    <property type="match status" value="1"/>
</dbReference>
<dbReference type="AlphaFoldDB" id="A0A1E4RYV3"/>
<dbReference type="FunFam" id="3.30.70.580:FF:000020">
    <property type="entry name" value="tRNA pseudouridine synthase"/>
    <property type="match status" value="1"/>
</dbReference>
<dbReference type="InterPro" id="IPR041707">
    <property type="entry name" value="Pus3-like"/>
</dbReference>
<dbReference type="InterPro" id="IPR001406">
    <property type="entry name" value="PsdUridine_synth_TruA"/>
</dbReference>
<reference evidence="7 8" key="1">
    <citation type="journal article" date="2016" name="Proc. Natl. Acad. Sci. U.S.A.">
        <title>Comparative genomics of biotechnologically important yeasts.</title>
        <authorList>
            <person name="Riley R."/>
            <person name="Haridas S."/>
            <person name="Wolfe K.H."/>
            <person name="Lopes M.R."/>
            <person name="Hittinger C.T."/>
            <person name="Goeker M."/>
            <person name="Salamov A.A."/>
            <person name="Wisecaver J.H."/>
            <person name="Long T.M."/>
            <person name="Calvey C.H."/>
            <person name="Aerts A.L."/>
            <person name="Barry K.W."/>
            <person name="Choi C."/>
            <person name="Clum A."/>
            <person name="Coughlan A.Y."/>
            <person name="Deshpande S."/>
            <person name="Douglass A.P."/>
            <person name="Hanson S.J."/>
            <person name="Klenk H.-P."/>
            <person name="LaButti K.M."/>
            <person name="Lapidus A."/>
            <person name="Lindquist E.A."/>
            <person name="Lipzen A.M."/>
            <person name="Meier-Kolthoff J.P."/>
            <person name="Ohm R.A."/>
            <person name="Otillar R.P."/>
            <person name="Pangilinan J.L."/>
            <person name="Peng Y."/>
            <person name="Rokas A."/>
            <person name="Rosa C.A."/>
            <person name="Scheuner C."/>
            <person name="Sibirny A.A."/>
            <person name="Slot J.C."/>
            <person name="Stielow J.B."/>
            <person name="Sun H."/>
            <person name="Kurtzman C.P."/>
            <person name="Blackwell M."/>
            <person name="Grigoriev I.V."/>
            <person name="Jeffries T.W."/>
        </authorList>
    </citation>
    <scope>NUCLEOTIDE SEQUENCE [LARGE SCALE GENOMIC DNA]</scope>
    <source>
        <strain evidence="8">ATCC 18201 / CBS 1600 / BCRC 20928 / JCM 3617 / NBRC 0987 / NRRL Y-1542</strain>
    </source>
</reference>
<name>A0A1E4RYV3_CYBJN</name>
<dbReference type="OrthoDB" id="25767at2759"/>
<accession>A0A1E4RYV3</accession>
<dbReference type="GO" id="GO:1990481">
    <property type="term" value="P:mRNA pseudouridine synthesis"/>
    <property type="evidence" value="ECO:0007669"/>
    <property type="project" value="TreeGrafter"/>
</dbReference>
<gene>
    <name evidence="7" type="ORF">CYBJADRAFT_178078</name>
</gene>
<dbReference type="STRING" id="983966.A0A1E4RYV3"/>
<dbReference type="Pfam" id="PF01416">
    <property type="entry name" value="PseudoU_synth_1"/>
    <property type="match status" value="1"/>
</dbReference>
<evidence type="ECO:0000256" key="3">
    <source>
        <dbReference type="ARBA" id="ARBA00022694"/>
    </source>
</evidence>
<dbReference type="Proteomes" id="UP000094389">
    <property type="component" value="Unassembled WGS sequence"/>
</dbReference>
<comment type="similarity">
    <text evidence="2">Belongs to the tRNA pseudouridine synthase TruA family.</text>
</comment>
<dbReference type="OMA" id="DCKFPEM"/>